<name>A0A7R9Q9R9_9ACAR</name>
<keyword evidence="3" id="KW-1185">Reference proteome</keyword>
<organism evidence="2">
    <name type="scientific">Oppiella nova</name>
    <dbReference type="NCBI Taxonomy" id="334625"/>
    <lineage>
        <taxon>Eukaryota</taxon>
        <taxon>Metazoa</taxon>
        <taxon>Ecdysozoa</taxon>
        <taxon>Arthropoda</taxon>
        <taxon>Chelicerata</taxon>
        <taxon>Arachnida</taxon>
        <taxon>Acari</taxon>
        <taxon>Acariformes</taxon>
        <taxon>Sarcoptiformes</taxon>
        <taxon>Oribatida</taxon>
        <taxon>Brachypylina</taxon>
        <taxon>Oppioidea</taxon>
        <taxon>Oppiidae</taxon>
        <taxon>Oppiella</taxon>
    </lineage>
</organism>
<feature type="non-terminal residue" evidence="2">
    <location>
        <position position="135"/>
    </location>
</feature>
<feature type="compositionally biased region" description="Low complexity" evidence="1">
    <location>
        <begin position="66"/>
        <end position="81"/>
    </location>
</feature>
<reference evidence="2" key="1">
    <citation type="submission" date="2020-11" db="EMBL/GenBank/DDBJ databases">
        <authorList>
            <person name="Tran Van P."/>
        </authorList>
    </citation>
    <scope>NUCLEOTIDE SEQUENCE</scope>
</reference>
<protein>
    <submittedName>
        <fullName evidence="2">Uncharacterized protein</fullName>
    </submittedName>
</protein>
<evidence type="ECO:0000313" key="2">
    <source>
        <dbReference type="EMBL" id="CAD7637562.1"/>
    </source>
</evidence>
<dbReference type="EMBL" id="CAJPVJ010000101">
    <property type="protein sequence ID" value="CAG2160874.1"/>
    <property type="molecule type" value="Genomic_DNA"/>
</dbReference>
<gene>
    <name evidence="2" type="ORF">ONB1V03_LOCUS891</name>
</gene>
<dbReference type="AlphaFoldDB" id="A0A7R9Q9R9"/>
<dbReference type="EMBL" id="OC914926">
    <property type="protein sequence ID" value="CAD7637562.1"/>
    <property type="molecule type" value="Genomic_DNA"/>
</dbReference>
<accession>A0A7R9Q9R9</accession>
<evidence type="ECO:0000256" key="1">
    <source>
        <dbReference type="SAM" id="MobiDB-lite"/>
    </source>
</evidence>
<dbReference type="Proteomes" id="UP000728032">
    <property type="component" value="Unassembled WGS sequence"/>
</dbReference>
<evidence type="ECO:0000313" key="3">
    <source>
        <dbReference type="Proteomes" id="UP000728032"/>
    </source>
</evidence>
<proteinExistence type="predicted"/>
<feature type="compositionally biased region" description="Polar residues" evidence="1">
    <location>
        <begin position="43"/>
        <end position="65"/>
    </location>
</feature>
<feature type="region of interest" description="Disordered" evidence="1">
    <location>
        <begin position="43"/>
        <end position="91"/>
    </location>
</feature>
<sequence length="135" mass="15314">MDQIIDENFIQMNGNKPLVPNNHKVVNKLVINNERRVLGPIVANTSLHQKSHKSSALQRKQWPNESNHTNTSVNASNASNAGLKRSDEATKVSLGHKSDFEIFCDNSDSEMNISKMENDFDITFDENDENRENEM</sequence>